<evidence type="ECO:0008006" key="3">
    <source>
        <dbReference type="Google" id="ProtNLM"/>
    </source>
</evidence>
<organism evidence="1 2">
    <name type="scientific">Streptomyces prasinosporus</name>
    <dbReference type="NCBI Taxonomy" id="68256"/>
    <lineage>
        <taxon>Bacteria</taxon>
        <taxon>Bacillati</taxon>
        <taxon>Actinomycetota</taxon>
        <taxon>Actinomycetes</taxon>
        <taxon>Kitasatosporales</taxon>
        <taxon>Streptomycetaceae</taxon>
        <taxon>Streptomyces</taxon>
        <taxon>Streptomyces albogriseolus group</taxon>
    </lineage>
</organism>
<evidence type="ECO:0000313" key="2">
    <source>
        <dbReference type="Proteomes" id="UP001501455"/>
    </source>
</evidence>
<evidence type="ECO:0000313" key="1">
    <source>
        <dbReference type="EMBL" id="GAA3495368.1"/>
    </source>
</evidence>
<reference evidence="2" key="1">
    <citation type="journal article" date="2019" name="Int. J. Syst. Evol. Microbiol.">
        <title>The Global Catalogue of Microorganisms (GCM) 10K type strain sequencing project: providing services to taxonomists for standard genome sequencing and annotation.</title>
        <authorList>
            <consortium name="The Broad Institute Genomics Platform"/>
            <consortium name="The Broad Institute Genome Sequencing Center for Infectious Disease"/>
            <person name="Wu L."/>
            <person name="Ma J."/>
        </authorList>
    </citation>
    <scope>NUCLEOTIDE SEQUENCE [LARGE SCALE GENOMIC DNA]</scope>
    <source>
        <strain evidence="2">JCM 4816</strain>
    </source>
</reference>
<dbReference type="Pfam" id="PF10901">
    <property type="entry name" value="DUF2690"/>
    <property type="match status" value="1"/>
</dbReference>
<name>A0ABP6TKV6_9ACTN</name>
<protein>
    <recommendedName>
        <fullName evidence="3">DUF2690 domain-containing protein</fullName>
    </recommendedName>
</protein>
<keyword evidence="2" id="KW-1185">Reference proteome</keyword>
<accession>A0ABP6TKV6</accession>
<sequence length="147" mass="15707">MAIVSSLTAAILSPLGEHLLNRMLEEPTCPGEACEGKNPGRQGCDEDARTFKPATGNPAVLQLRYSEECQAVWAKIEHGGKGDLVTVEVSGGTKRAAEINYGDDQYTPMVHVGDDEFEVSACAVPKAGGAGTYEYYCIHGTEATAWR</sequence>
<proteinExistence type="predicted"/>
<gene>
    <name evidence="1" type="ORF">GCM10019016_024680</name>
</gene>
<dbReference type="InterPro" id="IPR021224">
    <property type="entry name" value="DUF2690"/>
</dbReference>
<dbReference type="EMBL" id="BAAAXF010000018">
    <property type="protein sequence ID" value="GAA3495368.1"/>
    <property type="molecule type" value="Genomic_DNA"/>
</dbReference>
<comment type="caution">
    <text evidence="1">The sequence shown here is derived from an EMBL/GenBank/DDBJ whole genome shotgun (WGS) entry which is preliminary data.</text>
</comment>
<dbReference type="Proteomes" id="UP001501455">
    <property type="component" value="Unassembled WGS sequence"/>
</dbReference>